<sequence length="355" mass="38990">MGLPLDQAVLAAILVESIVYGVCVTMSLVTILVFLRVGASNGLANKRLLFMLVLMLTVATAVSTVKQATRATTSDRRLPWQHLGLSFARIFEGFIHHFANLGHPLFIAKNSVLVIQTVLGDGVNIWRCYVVNGKNIWVIVFPIVVLVGGFIAGIFVLVTLTANSSSTIFGVPSKYITAYDTLMMATSVYCTFAIAWRIWSSGKFTNSFDNLLHVLVVIVETGALHTSTLFAFLITYLAGSNGQYVAVDMITPLVPSIFCLLILQVKFHQFSDFLHERSSGGQQQTTNAGHTSRGGIRRMWGFRREPNNIAVSAFQLQPVAIQISTHAEEHYPGEDGSRMKRDLSDDIEAGMTESK</sequence>
<protein>
    <submittedName>
        <fullName evidence="3">Uncharacterized protein</fullName>
    </submittedName>
</protein>
<keyword evidence="2" id="KW-1133">Transmembrane helix</keyword>
<feature type="transmembrane region" description="Helical" evidence="2">
    <location>
        <begin position="182"/>
        <end position="199"/>
    </location>
</feature>
<name>A0A4Y9Z8B4_9AGAM</name>
<feature type="transmembrane region" description="Helical" evidence="2">
    <location>
        <begin position="136"/>
        <end position="162"/>
    </location>
</feature>
<keyword evidence="2" id="KW-0812">Transmembrane</keyword>
<organism evidence="3 4">
    <name type="scientific">Dentipellis fragilis</name>
    <dbReference type="NCBI Taxonomy" id="205917"/>
    <lineage>
        <taxon>Eukaryota</taxon>
        <taxon>Fungi</taxon>
        <taxon>Dikarya</taxon>
        <taxon>Basidiomycota</taxon>
        <taxon>Agaricomycotina</taxon>
        <taxon>Agaricomycetes</taxon>
        <taxon>Russulales</taxon>
        <taxon>Hericiaceae</taxon>
        <taxon>Dentipellis</taxon>
    </lineage>
</organism>
<feature type="compositionally biased region" description="Basic and acidic residues" evidence="1">
    <location>
        <begin position="328"/>
        <end position="344"/>
    </location>
</feature>
<gene>
    <name evidence="3" type="ORF">EVG20_g1892</name>
</gene>
<dbReference type="STRING" id="205917.A0A4Y9Z8B4"/>
<evidence type="ECO:0000256" key="1">
    <source>
        <dbReference type="SAM" id="MobiDB-lite"/>
    </source>
</evidence>
<accession>A0A4Y9Z8B4</accession>
<keyword evidence="2" id="KW-0472">Membrane</keyword>
<dbReference type="Proteomes" id="UP000298327">
    <property type="component" value="Unassembled WGS sequence"/>
</dbReference>
<feature type="region of interest" description="Disordered" evidence="1">
    <location>
        <begin position="328"/>
        <end position="355"/>
    </location>
</feature>
<feature type="transmembrane region" description="Helical" evidence="2">
    <location>
        <begin position="211"/>
        <end position="238"/>
    </location>
</feature>
<feature type="transmembrane region" description="Helical" evidence="2">
    <location>
        <begin position="12"/>
        <end position="35"/>
    </location>
</feature>
<reference evidence="3 4" key="1">
    <citation type="submission" date="2019-02" db="EMBL/GenBank/DDBJ databases">
        <title>Genome sequencing of the rare red list fungi Dentipellis fragilis.</title>
        <authorList>
            <person name="Buettner E."/>
            <person name="Kellner H."/>
        </authorList>
    </citation>
    <scope>NUCLEOTIDE SEQUENCE [LARGE SCALE GENOMIC DNA]</scope>
    <source>
        <strain evidence="3 4">DSM 105465</strain>
    </source>
</reference>
<comment type="caution">
    <text evidence="3">The sequence shown here is derived from an EMBL/GenBank/DDBJ whole genome shotgun (WGS) entry which is preliminary data.</text>
</comment>
<evidence type="ECO:0000313" key="4">
    <source>
        <dbReference type="Proteomes" id="UP000298327"/>
    </source>
</evidence>
<feature type="transmembrane region" description="Helical" evidence="2">
    <location>
        <begin position="244"/>
        <end position="263"/>
    </location>
</feature>
<evidence type="ECO:0000256" key="2">
    <source>
        <dbReference type="SAM" id="Phobius"/>
    </source>
</evidence>
<feature type="transmembrane region" description="Helical" evidence="2">
    <location>
        <begin position="47"/>
        <end position="65"/>
    </location>
</feature>
<dbReference type="EMBL" id="SEOQ01000066">
    <property type="protein sequence ID" value="TFY71116.1"/>
    <property type="molecule type" value="Genomic_DNA"/>
</dbReference>
<proteinExistence type="predicted"/>
<dbReference type="OrthoDB" id="3357408at2759"/>
<evidence type="ECO:0000313" key="3">
    <source>
        <dbReference type="EMBL" id="TFY71116.1"/>
    </source>
</evidence>
<dbReference type="AlphaFoldDB" id="A0A4Y9Z8B4"/>
<keyword evidence="4" id="KW-1185">Reference proteome</keyword>